<dbReference type="InterPro" id="IPR012337">
    <property type="entry name" value="RNaseH-like_sf"/>
</dbReference>
<dbReference type="NCBIfam" id="NF004397">
    <property type="entry name" value="PRK05755.1"/>
    <property type="match status" value="1"/>
</dbReference>
<evidence type="ECO:0000256" key="6">
    <source>
        <dbReference type="ARBA" id="ARBA00022705"/>
    </source>
</evidence>
<keyword evidence="11 16" id="KW-0239">DNA-directed DNA polymerase</keyword>
<dbReference type="SUPFAM" id="SSF56672">
    <property type="entry name" value="DNA/RNA polymerases"/>
    <property type="match status" value="1"/>
</dbReference>
<evidence type="ECO:0000259" key="17">
    <source>
        <dbReference type="SMART" id="SM00474"/>
    </source>
</evidence>
<evidence type="ECO:0000256" key="15">
    <source>
        <dbReference type="NCBIfam" id="TIGR00593"/>
    </source>
</evidence>
<dbReference type="PANTHER" id="PTHR10133:SF27">
    <property type="entry name" value="DNA POLYMERASE NU"/>
    <property type="match status" value="1"/>
</dbReference>
<dbReference type="InterPro" id="IPR002562">
    <property type="entry name" value="3'-5'_exonuclease_dom"/>
</dbReference>
<evidence type="ECO:0000313" key="20">
    <source>
        <dbReference type="EMBL" id="OGE89425.1"/>
    </source>
</evidence>
<name>A0A1F5PHQ8_9BACT</name>
<evidence type="ECO:0000259" key="18">
    <source>
        <dbReference type="SMART" id="SM00475"/>
    </source>
</evidence>
<dbReference type="InterPro" id="IPR002421">
    <property type="entry name" value="5-3_exonuclease"/>
</dbReference>
<keyword evidence="4 16" id="KW-0808">Transferase</keyword>
<feature type="domain" description="3'-5' exonuclease" evidence="17">
    <location>
        <begin position="317"/>
        <end position="500"/>
    </location>
</feature>
<evidence type="ECO:0000256" key="3">
    <source>
        <dbReference type="ARBA" id="ARBA00020311"/>
    </source>
</evidence>
<dbReference type="InterPro" id="IPR018320">
    <property type="entry name" value="DNA_polymerase_1"/>
</dbReference>
<dbReference type="InterPro" id="IPR020046">
    <property type="entry name" value="5-3_exonucl_a-hlix_arch_N"/>
</dbReference>
<accession>A0A1F5PHQ8</accession>
<dbReference type="InterPro" id="IPR029060">
    <property type="entry name" value="PIN-like_dom_sf"/>
</dbReference>
<dbReference type="STRING" id="1817828.A2722_00295"/>
<keyword evidence="13 16" id="KW-0234">DNA repair</keyword>
<dbReference type="Gene3D" id="3.30.420.10">
    <property type="entry name" value="Ribonuclease H-like superfamily/Ribonuclease H"/>
    <property type="match status" value="1"/>
</dbReference>
<evidence type="ECO:0000256" key="5">
    <source>
        <dbReference type="ARBA" id="ARBA00022695"/>
    </source>
</evidence>
<dbReference type="FunFam" id="1.10.150.20:FF:000002">
    <property type="entry name" value="DNA polymerase I"/>
    <property type="match status" value="1"/>
</dbReference>
<dbReference type="Pfam" id="PF02739">
    <property type="entry name" value="5_3_exonuc_N"/>
    <property type="match status" value="1"/>
</dbReference>
<comment type="caution">
    <text evidence="20">The sequence shown here is derived from an EMBL/GenBank/DDBJ whole genome shotgun (WGS) entry which is preliminary data.</text>
</comment>
<dbReference type="GO" id="GO:0006302">
    <property type="term" value="P:double-strand break repair"/>
    <property type="evidence" value="ECO:0007669"/>
    <property type="project" value="TreeGrafter"/>
</dbReference>
<dbReference type="InterPro" id="IPR020045">
    <property type="entry name" value="DNA_polI_H3TH"/>
</dbReference>
<dbReference type="GO" id="GO:0006261">
    <property type="term" value="P:DNA-templated DNA replication"/>
    <property type="evidence" value="ECO:0007669"/>
    <property type="project" value="UniProtKB-UniRule"/>
</dbReference>
<dbReference type="InterPro" id="IPR036279">
    <property type="entry name" value="5-3_exonuclease_C_sf"/>
</dbReference>
<protein>
    <recommendedName>
        <fullName evidence="3 15">DNA polymerase I</fullName>
        <ecNumber evidence="2 15">2.7.7.7</ecNumber>
    </recommendedName>
</protein>
<evidence type="ECO:0000256" key="16">
    <source>
        <dbReference type="RuleBase" id="RU004460"/>
    </source>
</evidence>
<evidence type="ECO:0000256" key="11">
    <source>
        <dbReference type="ARBA" id="ARBA00022932"/>
    </source>
</evidence>
<dbReference type="Pfam" id="PF01612">
    <property type="entry name" value="DNA_pol_A_exo1"/>
    <property type="match status" value="1"/>
</dbReference>
<dbReference type="SMART" id="SM00279">
    <property type="entry name" value="HhH2"/>
    <property type="match status" value="1"/>
</dbReference>
<dbReference type="SUPFAM" id="SSF88723">
    <property type="entry name" value="PIN domain-like"/>
    <property type="match status" value="1"/>
</dbReference>
<dbReference type="Gene3D" id="3.30.70.370">
    <property type="match status" value="1"/>
</dbReference>
<dbReference type="NCBIfam" id="TIGR00593">
    <property type="entry name" value="pola"/>
    <property type="match status" value="1"/>
</dbReference>
<reference evidence="20 21" key="1">
    <citation type="journal article" date="2016" name="Nat. Commun.">
        <title>Thousands of microbial genomes shed light on interconnected biogeochemical processes in an aquifer system.</title>
        <authorList>
            <person name="Anantharaman K."/>
            <person name="Brown C.T."/>
            <person name="Hug L.A."/>
            <person name="Sharon I."/>
            <person name="Castelle C.J."/>
            <person name="Probst A.J."/>
            <person name="Thomas B.C."/>
            <person name="Singh A."/>
            <person name="Wilkins M.J."/>
            <person name="Karaoz U."/>
            <person name="Brodie E.L."/>
            <person name="Williams K.H."/>
            <person name="Hubbard S.S."/>
            <person name="Banfield J.F."/>
        </authorList>
    </citation>
    <scope>NUCLEOTIDE SEQUENCE [LARGE SCALE GENOMIC DNA]</scope>
</reference>
<dbReference type="CDD" id="cd09859">
    <property type="entry name" value="PIN_53EXO"/>
    <property type="match status" value="1"/>
</dbReference>
<feature type="domain" description="5'-3' exonuclease" evidence="18">
    <location>
        <begin position="1"/>
        <end position="268"/>
    </location>
</feature>
<dbReference type="InterPro" id="IPR043502">
    <property type="entry name" value="DNA/RNA_pol_sf"/>
</dbReference>
<keyword evidence="5 16" id="KW-0548">Nucleotidyltransferase</keyword>
<dbReference type="CDD" id="cd08637">
    <property type="entry name" value="DNA_pol_A_pol_I_C"/>
    <property type="match status" value="1"/>
</dbReference>
<evidence type="ECO:0000259" key="19">
    <source>
        <dbReference type="SMART" id="SM00482"/>
    </source>
</evidence>
<dbReference type="Proteomes" id="UP000178377">
    <property type="component" value="Unassembled WGS sequence"/>
</dbReference>
<evidence type="ECO:0000256" key="9">
    <source>
        <dbReference type="ARBA" id="ARBA00022801"/>
    </source>
</evidence>
<dbReference type="Pfam" id="PF01367">
    <property type="entry name" value="5_3_exonuc"/>
    <property type="match status" value="1"/>
</dbReference>
<sequence length="916" mass="102770">MKTPKLIIIDGNSLIHRGFHAIPYLSTSKGQQTNGVYGFVSIFFNALKKIQPEYIAVAFDLEGPTFRDEMYAEYKAKRAKAPQELYDQIPLVKKFITSLRLPIFEHKGFEADDIIGTIVRNAPEEIDKVIVTGDLDSLQLIDASTKVFTTKKGLTETVEYDSAGVEARYGFGPEYVIDYKALRGDASDNIPGIPGIGEKGATELIQKFGHIEELYRELEKNSKKANTLPRKLRERLVQYKDQCLLCLRLATIRTDAPIKFDLEKTRFGAYEPAKALKFLQEMEFKSLIAQLPRPRTGDQPAGAEDPEPGGKFISSDYHLIADQGALDALVGKLEKSKGFVFDCETTSEREMEAELLGVSIACKSKEAYYVPMRSQQTLASSSLDTADLKKLFSVPAIQKWAHNAKYDYLVLRRHGIEVSPISFDTMISAYVLNPGSRSYSLDNLVFTRFGYQMMPIEALIGKGKKQITMADVPIADVAQYSSEDADYTLRLKGELEPELKEQKLDAVFREIDIPLIPVLAQMEENGIRIDPAVFKRLSKKVDADLENIKQKIYKLGHGEFNINSPQQLKEILFTKLQISTAEIKKTKTGLSTAASELGKMKDAHPIIPLIMEYRELAKLKSTYIDELPSMVNRATGRIHSSFNQTIAATGRLSSTDPNLQNIPIRTELGNKIREGFIAEKGYRLLALDYSQIELRVVAHLSGDRVMQKVFREGKDIHTATAAEVFEIAEKKVGATERRYAKIINFGVLYGLSAYGFTQQVPGVSHDKAQAFIDKYFLTYQGVKQYIDDIVEQARKDGFVTNELGRKRYLPEINSSQFPVRSGAERAAINTPIQSLAADIIKVAMINIAHEIGVQNQDCKMLLQVHDELVFEVRDGKIKEYGPKIKKLMESAIKLSVPVEVEAKEGGNWGEMKETKF</sequence>
<dbReference type="CDD" id="cd06139">
    <property type="entry name" value="DNA_polA_I_Ecoli_like_exo"/>
    <property type="match status" value="1"/>
</dbReference>
<dbReference type="EMBL" id="MFEO01000021">
    <property type="protein sequence ID" value="OGE89425.1"/>
    <property type="molecule type" value="Genomic_DNA"/>
</dbReference>
<dbReference type="SUPFAM" id="SSF47807">
    <property type="entry name" value="5' to 3' exonuclease, C-terminal subdomain"/>
    <property type="match status" value="1"/>
</dbReference>
<evidence type="ECO:0000256" key="14">
    <source>
        <dbReference type="ARBA" id="ARBA00049244"/>
    </source>
</evidence>
<evidence type="ECO:0000313" key="21">
    <source>
        <dbReference type="Proteomes" id="UP000178377"/>
    </source>
</evidence>
<comment type="similarity">
    <text evidence="1 16">Belongs to the DNA polymerase type-A family.</text>
</comment>
<evidence type="ECO:0000256" key="2">
    <source>
        <dbReference type="ARBA" id="ARBA00012417"/>
    </source>
</evidence>
<keyword evidence="10 16" id="KW-0269">Exonuclease</keyword>
<evidence type="ECO:0000256" key="4">
    <source>
        <dbReference type="ARBA" id="ARBA00022679"/>
    </source>
</evidence>
<feature type="domain" description="DNA-directed DNA polymerase family A palm" evidence="19">
    <location>
        <begin position="669"/>
        <end position="876"/>
    </location>
</feature>
<evidence type="ECO:0000256" key="8">
    <source>
        <dbReference type="ARBA" id="ARBA00022763"/>
    </source>
</evidence>
<dbReference type="InterPro" id="IPR002298">
    <property type="entry name" value="DNA_polymerase_A"/>
</dbReference>
<dbReference type="SMART" id="SM00475">
    <property type="entry name" value="53EXOc"/>
    <property type="match status" value="1"/>
</dbReference>
<gene>
    <name evidence="16" type="primary">polA</name>
    <name evidence="20" type="ORF">A2722_00295</name>
</gene>
<keyword evidence="7" id="KW-0540">Nuclease</keyword>
<dbReference type="AlphaFoldDB" id="A0A1F5PHQ8"/>
<keyword evidence="12 16" id="KW-0238">DNA-binding</keyword>
<evidence type="ECO:0000256" key="1">
    <source>
        <dbReference type="ARBA" id="ARBA00007705"/>
    </source>
</evidence>
<dbReference type="CDD" id="cd09898">
    <property type="entry name" value="H3TH_53EXO"/>
    <property type="match status" value="1"/>
</dbReference>
<dbReference type="InterPro" id="IPR001098">
    <property type="entry name" value="DNA-dir_DNA_pol_A_palm_dom"/>
</dbReference>
<dbReference type="GO" id="GO:0003677">
    <property type="term" value="F:DNA binding"/>
    <property type="evidence" value="ECO:0007669"/>
    <property type="project" value="UniProtKB-UniRule"/>
</dbReference>
<evidence type="ECO:0000256" key="13">
    <source>
        <dbReference type="ARBA" id="ARBA00023204"/>
    </source>
</evidence>
<dbReference type="GO" id="GO:0008409">
    <property type="term" value="F:5'-3' exonuclease activity"/>
    <property type="evidence" value="ECO:0007669"/>
    <property type="project" value="UniProtKB-UniRule"/>
</dbReference>
<comment type="function">
    <text evidence="16">In addition to polymerase activity, this DNA polymerase exhibits 3'-5' and 5'-3' exonuclease activity.</text>
</comment>
<dbReference type="EC" id="2.7.7.7" evidence="2 15"/>
<dbReference type="FunFam" id="1.20.1060.10:FF:000001">
    <property type="entry name" value="DNA polymerase I"/>
    <property type="match status" value="1"/>
</dbReference>
<dbReference type="GO" id="GO:0003887">
    <property type="term" value="F:DNA-directed DNA polymerase activity"/>
    <property type="evidence" value="ECO:0007669"/>
    <property type="project" value="UniProtKB-UniRule"/>
</dbReference>
<evidence type="ECO:0000256" key="12">
    <source>
        <dbReference type="ARBA" id="ARBA00023125"/>
    </source>
</evidence>
<dbReference type="InterPro" id="IPR008918">
    <property type="entry name" value="HhH2"/>
</dbReference>
<evidence type="ECO:0000256" key="10">
    <source>
        <dbReference type="ARBA" id="ARBA00022839"/>
    </source>
</evidence>
<keyword evidence="9 16" id="KW-0378">Hydrolase</keyword>
<dbReference type="Pfam" id="PF00476">
    <property type="entry name" value="DNA_pol_A"/>
    <property type="match status" value="1"/>
</dbReference>
<dbReference type="SMART" id="SM00482">
    <property type="entry name" value="POLAc"/>
    <property type="match status" value="1"/>
</dbReference>
<keyword evidence="8 16" id="KW-0227">DNA damage</keyword>
<dbReference type="SUPFAM" id="SSF53098">
    <property type="entry name" value="Ribonuclease H-like"/>
    <property type="match status" value="1"/>
</dbReference>
<evidence type="ECO:0000256" key="7">
    <source>
        <dbReference type="ARBA" id="ARBA00022722"/>
    </source>
</evidence>
<dbReference type="FunFam" id="1.10.150.20:FF:000003">
    <property type="entry name" value="DNA polymerase I"/>
    <property type="match status" value="1"/>
</dbReference>
<dbReference type="PRINTS" id="PR00868">
    <property type="entry name" value="DNAPOLI"/>
</dbReference>
<dbReference type="Gene3D" id="3.40.50.1010">
    <property type="entry name" value="5'-nuclease"/>
    <property type="match status" value="1"/>
</dbReference>
<proteinExistence type="inferred from homology"/>
<dbReference type="SMART" id="SM00474">
    <property type="entry name" value="35EXOc"/>
    <property type="match status" value="1"/>
</dbReference>
<dbReference type="InterPro" id="IPR036397">
    <property type="entry name" value="RNaseH_sf"/>
</dbReference>
<dbReference type="GO" id="GO:0008408">
    <property type="term" value="F:3'-5' exonuclease activity"/>
    <property type="evidence" value="ECO:0007669"/>
    <property type="project" value="UniProtKB-UniRule"/>
</dbReference>
<dbReference type="Gene3D" id="1.20.1060.10">
    <property type="entry name" value="Taq DNA Polymerase, Chain T, domain 4"/>
    <property type="match status" value="1"/>
</dbReference>
<comment type="catalytic activity">
    <reaction evidence="14 16">
        <text>DNA(n) + a 2'-deoxyribonucleoside 5'-triphosphate = DNA(n+1) + diphosphate</text>
        <dbReference type="Rhea" id="RHEA:22508"/>
        <dbReference type="Rhea" id="RHEA-COMP:17339"/>
        <dbReference type="Rhea" id="RHEA-COMP:17340"/>
        <dbReference type="ChEBI" id="CHEBI:33019"/>
        <dbReference type="ChEBI" id="CHEBI:61560"/>
        <dbReference type="ChEBI" id="CHEBI:173112"/>
        <dbReference type="EC" id="2.7.7.7"/>
    </reaction>
</comment>
<organism evidence="20 21">
    <name type="scientific">Candidatus Doudnabacteria bacterium RIFCSPHIGHO2_01_FULL_50_11</name>
    <dbReference type="NCBI Taxonomy" id="1817828"/>
    <lineage>
        <taxon>Bacteria</taxon>
        <taxon>Candidatus Doudnaibacteriota</taxon>
    </lineage>
</organism>
<dbReference type="PANTHER" id="PTHR10133">
    <property type="entry name" value="DNA POLYMERASE I"/>
    <property type="match status" value="1"/>
</dbReference>
<dbReference type="Gene3D" id="1.10.150.20">
    <property type="entry name" value="5' to 3' exonuclease, C-terminal subdomain"/>
    <property type="match status" value="2"/>
</dbReference>
<keyword evidence="6 16" id="KW-0235">DNA replication</keyword>